<comment type="caution">
    <text evidence="1">The sequence shown here is derived from an EMBL/GenBank/DDBJ whole genome shotgun (WGS) entry which is preliminary data.</text>
</comment>
<dbReference type="Proteomes" id="UP001190700">
    <property type="component" value="Unassembled WGS sequence"/>
</dbReference>
<proteinExistence type="predicted"/>
<evidence type="ECO:0000313" key="1">
    <source>
        <dbReference type="EMBL" id="KAK3258916.1"/>
    </source>
</evidence>
<protein>
    <submittedName>
        <fullName evidence="1">Uncharacterized protein</fullName>
    </submittedName>
</protein>
<dbReference type="AlphaFoldDB" id="A0AAE0KS83"/>
<reference evidence="1 2" key="1">
    <citation type="journal article" date="2015" name="Genome Biol. Evol.">
        <title>Comparative Genomics of a Bacterivorous Green Alga Reveals Evolutionary Causalities and Consequences of Phago-Mixotrophic Mode of Nutrition.</title>
        <authorList>
            <person name="Burns J.A."/>
            <person name="Paasch A."/>
            <person name="Narechania A."/>
            <person name="Kim E."/>
        </authorList>
    </citation>
    <scope>NUCLEOTIDE SEQUENCE [LARGE SCALE GENOMIC DNA]</scope>
    <source>
        <strain evidence="1 2">PLY_AMNH</strain>
    </source>
</reference>
<dbReference type="EMBL" id="LGRX02019157">
    <property type="protein sequence ID" value="KAK3258916.1"/>
    <property type="molecule type" value="Genomic_DNA"/>
</dbReference>
<gene>
    <name evidence="1" type="ORF">CYMTET_32061</name>
</gene>
<accession>A0AAE0KS83</accession>
<organism evidence="1 2">
    <name type="scientific">Cymbomonas tetramitiformis</name>
    <dbReference type="NCBI Taxonomy" id="36881"/>
    <lineage>
        <taxon>Eukaryota</taxon>
        <taxon>Viridiplantae</taxon>
        <taxon>Chlorophyta</taxon>
        <taxon>Pyramimonadophyceae</taxon>
        <taxon>Pyramimonadales</taxon>
        <taxon>Pyramimonadaceae</taxon>
        <taxon>Cymbomonas</taxon>
    </lineage>
</organism>
<sequence>MAVLYYNLSSRSLAAVPELSSAGTLAPDLVDVGNVSTGAFPYCDPPQEFVFDDDLGQAVLNIIHDKGVYIPVLAVEADMAPVVEKECEGEATLAERVRGEREDRDDWMVCPVRWAELDQEFGPFTVDACVAESRANAYCYLSWSKAEDARVQKFDGHNAWGNLPFSIIVAIIKNFLKCKRRQQWGTAACFLVPVWPGNEGWELVRSLPEVFKVVREWAQGTHLFTAPDLRGHGRTAWGPTRWPVVVVRVGPEPVALPDWA</sequence>
<keyword evidence="2" id="KW-1185">Reference proteome</keyword>
<evidence type="ECO:0000313" key="2">
    <source>
        <dbReference type="Proteomes" id="UP001190700"/>
    </source>
</evidence>
<name>A0AAE0KS83_9CHLO</name>